<comment type="cofactor">
    <cofactor evidence="2">
        <name>a divalent metal cation</name>
        <dbReference type="ChEBI" id="CHEBI:60240"/>
    </cofactor>
</comment>
<dbReference type="NCBIfam" id="TIGR00040">
    <property type="entry name" value="yfcE"/>
    <property type="match status" value="1"/>
</dbReference>
<dbReference type="InterPro" id="IPR041802">
    <property type="entry name" value="MPP_YfcE"/>
</dbReference>
<dbReference type="EC" id="3.1.4.-" evidence="2"/>
<dbReference type="EMBL" id="JACOPE010000001">
    <property type="protein sequence ID" value="MBC5684267.1"/>
    <property type="molecule type" value="Genomic_DNA"/>
</dbReference>
<dbReference type="InterPro" id="IPR024654">
    <property type="entry name" value="Calcineurin-like_PHP_lpxH"/>
</dbReference>
<evidence type="ECO:0000256" key="2">
    <source>
        <dbReference type="RuleBase" id="RU362039"/>
    </source>
</evidence>
<protein>
    <recommendedName>
        <fullName evidence="2">Phosphoesterase</fullName>
        <ecNumber evidence="2">3.1.4.-</ecNumber>
    </recommendedName>
</protein>
<evidence type="ECO:0000313" key="4">
    <source>
        <dbReference type="EMBL" id="MBC5684267.1"/>
    </source>
</evidence>
<evidence type="ECO:0000256" key="1">
    <source>
        <dbReference type="ARBA" id="ARBA00008950"/>
    </source>
</evidence>
<reference evidence="4 5" key="1">
    <citation type="submission" date="2020-08" db="EMBL/GenBank/DDBJ databases">
        <title>Genome public.</title>
        <authorList>
            <person name="Liu C."/>
            <person name="Sun Q."/>
        </authorList>
    </citation>
    <scope>NUCLEOTIDE SEQUENCE [LARGE SCALE GENOMIC DNA]</scope>
    <source>
        <strain evidence="4 5">NSJ-13</strain>
    </source>
</reference>
<evidence type="ECO:0000259" key="3">
    <source>
        <dbReference type="Pfam" id="PF12850"/>
    </source>
</evidence>
<sequence>MRVLIVSDTHGKHYNLDRALEDAGKIDMFIHLGDVEGGEDYIEAVVECEKHIVAGNNDFFSQLPREDEFYIGNKKAFITHGHNYSVSMTKEQILEEGKVRGADIVMFGHTHQPYFEQKDGITLLNPGSLSYPRQIGRKGSYMLLDVKPDGKMNFEERYLDI</sequence>
<dbReference type="InterPro" id="IPR029052">
    <property type="entry name" value="Metallo-depent_PP-like"/>
</dbReference>
<evidence type="ECO:0000313" key="5">
    <source>
        <dbReference type="Proteomes" id="UP000631576"/>
    </source>
</evidence>
<dbReference type="CDD" id="cd00841">
    <property type="entry name" value="MPP_YfcE"/>
    <property type="match status" value="1"/>
</dbReference>
<dbReference type="PANTHER" id="PTHR11124">
    <property type="entry name" value="VACUOLAR SORTING PROTEIN VPS29"/>
    <property type="match status" value="1"/>
</dbReference>
<dbReference type="SUPFAM" id="SSF56300">
    <property type="entry name" value="Metallo-dependent phosphatases"/>
    <property type="match status" value="1"/>
</dbReference>
<dbReference type="Gene3D" id="3.60.21.10">
    <property type="match status" value="1"/>
</dbReference>
<organism evidence="4 5">
    <name type="scientific">Ruminococcus hominis</name>
    <dbReference type="NCBI Taxonomy" id="2763065"/>
    <lineage>
        <taxon>Bacteria</taxon>
        <taxon>Bacillati</taxon>
        <taxon>Bacillota</taxon>
        <taxon>Clostridia</taxon>
        <taxon>Eubacteriales</taxon>
        <taxon>Oscillospiraceae</taxon>
        <taxon>Ruminococcus</taxon>
    </lineage>
</organism>
<dbReference type="InterPro" id="IPR000979">
    <property type="entry name" value="Phosphodiesterase_MJ0936/Vps29"/>
</dbReference>
<name>A0ABR7GA17_9FIRM</name>
<keyword evidence="2" id="KW-0479">Metal-binding</keyword>
<dbReference type="Pfam" id="PF12850">
    <property type="entry name" value="Metallophos_2"/>
    <property type="match status" value="1"/>
</dbReference>
<feature type="domain" description="Calcineurin-like phosphoesterase" evidence="3">
    <location>
        <begin position="1"/>
        <end position="147"/>
    </location>
</feature>
<comment type="caution">
    <text evidence="4">The sequence shown here is derived from an EMBL/GenBank/DDBJ whole genome shotgun (WGS) entry which is preliminary data.</text>
</comment>
<keyword evidence="5" id="KW-1185">Reference proteome</keyword>
<accession>A0ABR7GA17</accession>
<proteinExistence type="inferred from homology"/>
<gene>
    <name evidence="4" type="ORF">H8S40_12080</name>
</gene>
<comment type="similarity">
    <text evidence="1 2">Belongs to the metallophosphoesterase superfamily. YfcE family.</text>
</comment>
<dbReference type="Proteomes" id="UP000631576">
    <property type="component" value="Unassembled WGS sequence"/>
</dbReference>
<dbReference type="RefSeq" id="WP_118737926.1">
    <property type="nucleotide sequence ID" value="NZ_JACOPE010000001.1"/>
</dbReference>